<protein>
    <submittedName>
        <fullName evidence="2">(spotted green pufferfish) hypothetical protein</fullName>
    </submittedName>
</protein>
<accession>Q4TIR4</accession>
<reference evidence="2" key="2">
    <citation type="submission" date="2004-02" db="EMBL/GenBank/DDBJ databases">
        <authorList>
            <consortium name="Genoscope"/>
            <consortium name="Whitehead Institute Centre for Genome Research"/>
        </authorList>
    </citation>
    <scope>NUCLEOTIDE SEQUENCE</scope>
</reference>
<dbReference type="AlphaFoldDB" id="Q4TIR4"/>
<gene>
    <name evidence="2" type="ORF">GSTENG00037480001</name>
</gene>
<proteinExistence type="predicted"/>
<sequence>QQSLVLISKLPYVTFFHSLLKILAPEYFEKQEPCLEAGKSLSGFSWVESVFVPVGLSRHLPIVECGFCQQPVMTSIAGRRPILDASSRCPLWARSSRHRCANGGGVCGVLGNNGGPLSCSCRSASRPATTNPGRLSWCSPHRASARCPLCSRPSTRLTSSGTRSSETSKKHLGHALLPPLNSMFQR</sequence>
<reference evidence="2" key="1">
    <citation type="journal article" date="2004" name="Nature">
        <title>Genome duplication in the teleost fish Tetraodon nigroviridis reveals the early vertebrate proto-karyotype.</title>
        <authorList>
            <person name="Jaillon O."/>
            <person name="Aury J.-M."/>
            <person name="Brunet F."/>
            <person name="Petit J.-L."/>
            <person name="Stange-Thomann N."/>
            <person name="Mauceli E."/>
            <person name="Bouneau L."/>
            <person name="Fischer C."/>
            <person name="Ozouf-Costaz C."/>
            <person name="Bernot A."/>
            <person name="Nicaud S."/>
            <person name="Jaffe D."/>
            <person name="Fisher S."/>
            <person name="Lutfalla G."/>
            <person name="Dossat C."/>
            <person name="Segurens B."/>
            <person name="Dasilva C."/>
            <person name="Salanoubat M."/>
            <person name="Levy M."/>
            <person name="Boudet N."/>
            <person name="Castellano S."/>
            <person name="Anthouard V."/>
            <person name="Jubin C."/>
            <person name="Castelli V."/>
            <person name="Katinka M."/>
            <person name="Vacherie B."/>
            <person name="Biemont C."/>
            <person name="Skalli Z."/>
            <person name="Cattolico L."/>
            <person name="Poulain J."/>
            <person name="De Berardinis V."/>
            <person name="Cruaud C."/>
            <person name="Duprat S."/>
            <person name="Brottier P."/>
            <person name="Coutanceau J.-P."/>
            <person name="Gouzy J."/>
            <person name="Parra G."/>
            <person name="Lardier G."/>
            <person name="Chapple C."/>
            <person name="McKernan K.J."/>
            <person name="McEwan P."/>
            <person name="Bosak S."/>
            <person name="Kellis M."/>
            <person name="Volff J.-N."/>
            <person name="Guigo R."/>
            <person name="Zody M.C."/>
            <person name="Mesirov J."/>
            <person name="Lindblad-Toh K."/>
            <person name="Birren B."/>
            <person name="Nusbaum C."/>
            <person name="Kahn D."/>
            <person name="Robinson-Rechavi M."/>
            <person name="Laudet V."/>
            <person name="Schachter V."/>
            <person name="Quetier F."/>
            <person name="Saurin W."/>
            <person name="Scarpelli C."/>
            <person name="Wincker P."/>
            <person name="Lander E.S."/>
            <person name="Weissenbach J."/>
            <person name="Roest Crollius H."/>
        </authorList>
    </citation>
    <scope>NUCLEOTIDE SEQUENCE [LARGE SCALE GENOMIC DNA]</scope>
</reference>
<evidence type="ECO:0000313" key="2">
    <source>
        <dbReference type="EMBL" id="CAF87218.1"/>
    </source>
</evidence>
<name>Q4TIR4_TETNG</name>
<dbReference type="EMBL" id="CAAE01001828">
    <property type="protein sequence ID" value="CAF87218.1"/>
    <property type="molecule type" value="Genomic_DNA"/>
</dbReference>
<feature type="non-terminal residue" evidence="2">
    <location>
        <position position="186"/>
    </location>
</feature>
<dbReference type="KEGG" id="tng:GSTEN00037480G001"/>
<organism evidence="2">
    <name type="scientific">Tetraodon nigroviridis</name>
    <name type="common">Spotted green pufferfish</name>
    <name type="synonym">Chelonodon nigroviridis</name>
    <dbReference type="NCBI Taxonomy" id="99883"/>
    <lineage>
        <taxon>Eukaryota</taxon>
        <taxon>Metazoa</taxon>
        <taxon>Chordata</taxon>
        <taxon>Craniata</taxon>
        <taxon>Vertebrata</taxon>
        <taxon>Euteleostomi</taxon>
        <taxon>Actinopterygii</taxon>
        <taxon>Neopterygii</taxon>
        <taxon>Teleostei</taxon>
        <taxon>Neoteleostei</taxon>
        <taxon>Acanthomorphata</taxon>
        <taxon>Eupercaria</taxon>
        <taxon>Tetraodontiformes</taxon>
        <taxon>Tetradontoidea</taxon>
        <taxon>Tetraodontidae</taxon>
        <taxon>Tetraodon</taxon>
    </lineage>
</organism>
<comment type="caution">
    <text evidence="2">The sequence shown here is derived from an EMBL/GenBank/DDBJ whole genome shotgun (WGS) entry which is preliminary data.</text>
</comment>
<feature type="region of interest" description="Disordered" evidence="1">
    <location>
        <begin position="154"/>
        <end position="186"/>
    </location>
</feature>
<evidence type="ECO:0000256" key="1">
    <source>
        <dbReference type="SAM" id="MobiDB-lite"/>
    </source>
</evidence>
<dbReference type="OrthoDB" id="10265409at2759"/>
<feature type="compositionally biased region" description="Low complexity" evidence="1">
    <location>
        <begin position="154"/>
        <end position="165"/>
    </location>
</feature>